<evidence type="ECO:0000313" key="1">
    <source>
        <dbReference type="EMBL" id="TMS38748.1"/>
    </source>
</evidence>
<dbReference type="Proteomes" id="UP000298663">
    <property type="component" value="Unassembled WGS sequence"/>
</dbReference>
<reference evidence="1 2" key="2">
    <citation type="journal article" date="2019" name="G3 (Bethesda)">
        <title>Hybrid Assembly of the Genome of the Entomopathogenic Nematode Steinernema carpocapsae Identifies the X-Chromosome.</title>
        <authorList>
            <person name="Serra L."/>
            <person name="Macchietto M."/>
            <person name="Macias-Munoz A."/>
            <person name="McGill C.J."/>
            <person name="Rodriguez I.M."/>
            <person name="Rodriguez B."/>
            <person name="Murad R."/>
            <person name="Mortazavi A."/>
        </authorList>
    </citation>
    <scope>NUCLEOTIDE SEQUENCE [LARGE SCALE GENOMIC DNA]</scope>
    <source>
        <strain evidence="1 2">ALL</strain>
    </source>
</reference>
<gene>
    <name evidence="1" type="ORF">L596_005401</name>
</gene>
<protein>
    <submittedName>
        <fullName evidence="1">Uncharacterized protein</fullName>
    </submittedName>
</protein>
<accession>A0A4U8V3K6</accession>
<keyword evidence="2" id="KW-1185">Reference proteome</keyword>
<evidence type="ECO:0000313" key="2">
    <source>
        <dbReference type="Proteomes" id="UP000298663"/>
    </source>
</evidence>
<organism evidence="1 2">
    <name type="scientific">Steinernema carpocapsae</name>
    <name type="common">Entomopathogenic nematode</name>
    <dbReference type="NCBI Taxonomy" id="34508"/>
    <lineage>
        <taxon>Eukaryota</taxon>
        <taxon>Metazoa</taxon>
        <taxon>Ecdysozoa</taxon>
        <taxon>Nematoda</taxon>
        <taxon>Chromadorea</taxon>
        <taxon>Rhabditida</taxon>
        <taxon>Tylenchina</taxon>
        <taxon>Panagrolaimomorpha</taxon>
        <taxon>Strongyloidoidea</taxon>
        <taxon>Steinernematidae</taxon>
        <taxon>Steinernema</taxon>
    </lineage>
</organism>
<sequence>MSNTIAFIHGTQKLHTRSSDRCWTRRTSKPKVYRRRRSLTNTTTIEINNESSQGGSCTWVDLIGGLSNEGGTIENDDEDV</sequence>
<comment type="caution">
    <text evidence="1">The sequence shown here is derived from an EMBL/GenBank/DDBJ whole genome shotgun (WGS) entry which is preliminary data.</text>
</comment>
<reference evidence="1 2" key="1">
    <citation type="journal article" date="2015" name="Genome Biol.">
        <title>Comparative genomics of Steinernema reveals deeply conserved gene regulatory networks.</title>
        <authorList>
            <person name="Dillman A.R."/>
            <person name="Macchietto M."/>
            <person name="Porter C.F."/>
            <person name="Rogers A."/>
            <person name="Williams B."/>
            <person name="Antoshechkin I."/>
            <person name="Lee M.M."/>
            <person name="Goodwin Z."/>
            <person name="Lu X."/>
            <person name="Lewis E.E."/>
            <person name="Goodrich-Blair H."/>
            <person name="Stock S.P."/>
            <person name="Adams B.J."/>
            <person name="Sternberg P.W."/>
            <person name="Mortazavi A."/>
        </authorList>
    </citation>
    <scope>NUCLEOTIDE SEQUENCE [LARGE SCALE GENOMIC DNA]</scope>
    <source>
        <strain evidence="1 2">ALL</strain>
    </source>
</reference>
<dbReference type="EMBL" id="AZBU02000001">
    <property type="protein sequence ID" value="TMS38748.1"/>
    <property type="molecule type" value="Genomic_DNA"/>
</dbReference>
<proteinExistence type="predicted"/>
<dbReference type="AlphaFoldDB" id="A0A4U8V3K6"/>
<name>A0A4U8V3K6_STECR</name>